<evidence type="ECO:0000313" key="1">
    <source>
        <dbReference type="EMBL" id="KAF2464300.1"/>
    </source>
</evidence>
<sequence>MTSSTANRTKKRNDIVHLRQSIQFPNALTIGLISQISQGAVINEAFYANFLSYFTSDGEGKDIQNRMTWLHQLPLLSTDGTNVALALALRATASAFCAVDTANIAVVQEACKLYGQALNAHARLLRSKPKEVTVHMVSTSVMLSIFEAMQATTADGYREHIHGAAKMIEVTGPGQCLHGVLCQLFFHVRTQMAFIYLTTHKSQAISVKKILTETLSYHRFPMFQRLMSHIAVLAEIYVNKTSPGSQQQLIDLSVYSSVKTEIEALWHEYQSQASEKNQNLFWTEAGKTYYRDGFTALSVAYFCAARILFTILAPRLASSYIDFTDHYGRILDCARFLRTKKIGCAYMRMATPLFLVSLHSSSPTQRKAAISIFEDWKKGSMAGISALALETIHKRQANNLGDIRVAELAVSDPVRNDPLNSFELEDWVGHV</sequence>
<evidence type="ECO:0000313" key="2">
    <source>
        <dbReference type="Proteomes" id="UP000799755"/>
    </source>
</evidence>
<protein>
    <submittedName>
        <fullName evidence="1">Uncharacterized protein</fullName>
    </submittedName>
</protein>
<dbReference type="EMBL" id="MU003538">
    <property type="protein sequence ID" value="KAF2464300.1"/>
    <property type="molecule type" value="Genomic_DNA"/>
</dbReference>
<gene>
    <name evidence="1" type="ORF">BDR25DRAFT_243020</name>
</gene>
<comment type="caution">
    <text evidence="1">The sequence shown here is derived from an EMBL/GenBank/DDBJ whole genome shotgun (WGS) entry which is preliminary data.</text>
</comment>
<proteinExistence type="predicted"/>
<name>A0ACB6QDS7_9PLEO</name>
<organism evidence="1 2">
    <name type="scientific">Lindgomyces ingoldianus</name>
    <dbReference type="NCBI Taxonomy" id="673940"/>
    <lineage>
        <taxon>Eukaryota</taxon>
        <taxon>Fungi</taxon>
        <taxon>Dikarya</taxon>
        <taxon>Ascomycota</taxon>
        <taxon>Pezizomycotina</taxon>
        <taxon>Dothideomycetes</taxon>
        <taxon>Pleosporomycetidae</taxon>
        <taxon>Pleosporales</taxon>
        <taxon>Lindgomycetaceae</taxon>
        <taxon>Lindgomyces</taxon>
    </lineage>
</organism>
<reference evidence="1" key="1">
    <citation type="journal article" date="2020" name="Stud. Mycol.">
        <title>101 Dothideomycetes genomes: a test case for predicting lifestyles and emergence of pathogens.</title>
        <authorList>
            <person name="Haridas S."/>
            <person name="Albert R."/>
            <person name="Binder M."/>
            <person name="Bloem J."/>
            <person name="Labutti K."/>
            <person name="Salamov A."/>
            <person name="Andreopoulos B."/>
            <person name="Baker S."/>
            <person name="Barry K."/>
            <person name="Bills G."/>
            <person name="Bluhm B."/>
            <person name="Cannon C."/>
            <person name="Castanera R."/>
            <person name="Culley D."/>
            <person name="Daum C."/>
            <person name="Ezra D."/>
            <person name="Gonzalez J."/>
            <person name="Henrissat B."/>
            <person name="Kuo A."/>
            <person name="Liang C."/>
            <person name="Lipzen A."/>
            <person name="Lutzoni F."/>
            <person name="Magnuson J."/>
            <person name="Mondo S."/>
            <person name="Nolan M."/>
            <person name="Ohm R."/>
            <person name="Pangilinan J."/>
            <person name="Park H.-J."/>
            <person name="Ramirez L."/>
            <person name="Alfaro M."/>
            <person name="Sun H."/>
            <person name="Tritt A."/>
            <person name="Yoshinaga Y."/>
            <person name="Zwiers L.-H."/>
            <person name="Turgeon B."/>
            <person name="Goodwin S."/>
            <person name="Spatafora J."/>
            <person name="Crous P."/>
            <person name="Grigoriev I."/>
        </authorList>
    </citation>
    <scope>NUCLEOTIDE SEQUENCE</scope>
    <source>
        <strain evidence="1">ATCC 200398</strain>
    </source>
</reference>
<accession>A0ACB6QDS7</accession>
<dbReference type="Proteomes" id="UP000799755">
    <property type="component" value="Unassembled WGS sequence"/>
</dbReference>
<keyword evidence="2" id="KW-1185">Reference proteome</keyword>